<accession>A0AAV6TNM1</accession>
<keyword evidence="2" id="KW-1185">Reference proteome</keyword>
<feature type="non-terminal residue" evidence="1">
    <location>
        <position position="1"/>
    </location>
</feature>
<reference evidence="1 2" key="1">
    <citation type="journal article" date="2022" name="Nat. Ecol. Evol.">
        <title>A masculinizing supergene underlies an exaggerated male reproductive morph in a spider.</title>
        <authorList>
            <person name="Hendrickx F."/>
            <person name="De Corte Z."/>
            <person name="Sonet G."/>
            <person name="Van Belleghem S.M."/>
            <person name="Kostlbacher S."/>
            <person name="Vangestel C."/>
        </authorList>
    </citation>
    <scope>NUCLEOTIDE SEQUENCE [LARGE SCALE GENOMIC DNA]</scope>
    <source>
        <strain evidence="1">W744_W776</strain>
    </source>
</reference>
<comment type="caution">
    <text evidence="1">The sequence shown here is derived from an EMBL/GenBank/DDBJ whole genome shotgun (WGS) entry which is preliminary data.</text>
</comment>
<sequence length="55" mass="6233">IDFKNISKFPGVVHVQALPCLPYKRRVEARQKYHPLLGENCSSTRAKKPTSLGPR</sequence>
<protein>
    <submittedName>
        <fullName evidence="1">Uncharacterized protein</fullName>
    </submittedName>
</protein>
<dbReference type="AlphaFoldDB" id="A0AAV6TNM1"/>
<gene>
    <name evidence="1" type="ORF">JTE90_004756</name>
</gene>
<dbReference type="EMBL" id="JAFNEN010001912">
    <property type="protein sequence ID" value="KAG8173278.1"/>
    <property type="molecule type" value="Genomic_DNA"/>
</dbReference>
<evidence type="ECO:0000313" key="1">
    <source>
        <dbReference type="EMBL" id="KAG8173278.1"/>
    </source>
</evidence>
<proteinExistence type="predicted"/>
<evidence type="ECO:0000313" key="2">
    <source>
        <dbReference type="Proteomes" id="UP000827092"/>
    </source>
</evidence>
<name>A0AAV6TNM1_9ARAC</name>
<organism evidence="1 2">
    <name type="scientific">Oedothorax gibbosus</name>
    <dbReference type="NCBI Taxonomy" id="931172"/>
    <lineage>
        <taxon>Eukaryota</taxon>
        <taxon>Metazoa</taxon>
        <taxon>Ecdysozoa</taxon>
        <taxon>Arthropoda</taxon>
        <taxon>Chelicerata</taxon>
        <taxon>Arachnida</taxon>
        <taxon>Araneae</taxon>
        <taxon>Araneomorphae</taxon>
        <taxon>Entelegynae</taxon>
        <taxon>Araneoidea</taxon>
        <taxon>Linyphiidae</taxon>
        <taxon>Erigoninae</taxon>
        <taxon>Oedothorax</taxon>
    </lineage>
</organism>
<dbReference type="Proteomes" id="UP000827092">
    <property type="component" value="Unassembled WGS sequence"/>
</dbReference>